<dbReference type="EMBL" id="KQ767877">
    <property type="protein sequence ID" value="OAD53260.1"/>
    <property type="molecule type" value="Genomic_DNA"/>
</dbReference>
<organism evidence="1 2">
    <name type="scientific">Eufriesea mexicana</name>
    <dbReference type="NCBI Taxonomy" id="516756"/>
    <lineage>
        <taxon>Eukaryota</taxon>
        <taxon>Metazoa</taxon>
        <taxon>Ecdysozoa</taxon>
        <taxon>Arthropoda</taxon>
        <taxon>Hexapoda</taxon>
        <taxon>Insecta</taxon>
        <taxon>Pterygota</taxon>
        <taxon>Neoptera</taxon>
        <taxon>Endopterygota</taxon>
        <taxon>Hymenoptera</taxon>
        <taxon>Apocrita</taxon>
        <taxon>Aculeata</taxon>
        <taxon>Apoidea</taxon>
        <taxon>Anthophila</taxon>
        <taxon>Apidae</taxon>
        <taxon>Eufriesea</taxon>
    </lineage>
</organism>
<keyword evidence="2" id="KW-1185">Reference proteome</keyword>
<sequence length="50" mass="5514">MIVDIDPKIFPSKNEFALRSSSIAFSSDKPLLNPFPRKVPPNIQSSLVDG</sequence>
<reference evidence="1 2" key="1">
    <citation type="submission" date="2015-07" db="EMBL/GenBank/DDBJ databases">
        <title>The genome of Eufriesea mexicana.</title>
        <authorList>
            <person name="Pan H."/>
            <person name="Kapheim K."/>
        </authorList>
    </citation>
    <scope>NUCLEOTIDE SEQUENCE [LARGE SCALE GENOMIC DNA]</scope>
    <source>
        <strain evidence="1">0111107269</strain>
        <tissue evidence="1">Whole body</tissue>
    </source>
</reference>
<evidence type="ECO:0000313" key="1">
    <source>
        <dbReference type="EMBL" id="OAD53260.1"/>
    </source>
</evidence>
<name>A0A310SI47_9HYME</name>
<protein>
    <submittedName>
        <fullName evidence="1">Uncharacterized protein</fullName>
    </submittedName>
</protein>
<dbReference type="AlphaFoldDB" id="A0A310SI47"/>
<accession>A0A310SI47</accession>
<dbReference type="Proteomes" id="UP000250275">
    <property type="component" value="Unassembled WGS sequence"/>
</dbReference>
<evidence type="ECO:0000313" key="2">
    <source>
        <dbReference type="Proteomes" id="UP000250275"/>
    </source>
</evidence>
<proteinExistence type="predicted"/>
<gene>
    <name evidence="1" type="ORF">WN48_10569</name>
</gene>